<evidence type="ECO:0000256" key="4">
    <source>
        <dbReference type="ARBA" id="ARBA00022729"/>
    </source>
</evidence>
<feature type="chain" id="PRO_5014071985" evidence="8">
    <location>
        <begin position="27"/>
        <end position="365"/>
    </location>
</feature>
<evidence type="ECO:0000256" key="1">
    <source>
        <dbReference type="ARBA" id="ARBA00004613"/>
    </source>
</evidence>
<reference evidence="10 12" key="3">
    <citation type="submission" date="2017-11" db="EMBL/GenBank/DDBJ databases">
        <title>De-novo sequencing of pomegranate (Punica granatum L.) genome.</title>
        <authorList>
            <person name="Akparov Z."/>
            <person name="Amiraslanov A."/>
            <person name="Hajiyeva S."/>
            <person name="Abbasov M."/>
            <person name="Kaur K."/>
            <person name="Hamwieh A."/>
            <person name="Solovyev V."/>
            <person name="Salamov A."/>
            <person name="Braich B."/>
            <person name="Kosarev P."/>
            <person name="Mahmoud A."/>
            <person name="Hajiyev E."/>
            <person name="Babayeva S."/>
            <person name="Izzatullayeva V."/>
            <person name="Mammadov A."/>
            <person name="Mammadov A."/>
            <person name="Sharifova S."/>
            <person name="Ojaghi J."/>
            <person name="Eynullazada K."/>
            <person name="Bayramov B."/>
            <person name="Abdulazimova A."/>
            <person name="Shahmuradov I."/>
        </authorList>
    </citation>
    <scope>NUCLEOTIDE SEQUENCE [LARGE SCALE GENOMIC DNA]</scope>
    <source>
        <strain evidence="10">AG2017</strain>
        <strain evidence="12">cv. AG2017</strain>
        <tissue evidence="10">Leaf</tissue>
    </source>
</reference>
<dbReference type="Gene3D" id="3.40.50.1110">
    <property type="entry name" value="SGNH hydrolase"/>
    <property type="match status" value="1"/>
</dbReference>
<comment type="caution">
    <text evidence="9">The sequence shown here is derived from an EMBL/GenBank/DDBJ whole genome shotgun (WGS) entry which is preliminary data.</text>
</comment>
<dbReference type="InterPro" id="IPR035669">
    <property type="entry name" value="SGNH_plant_lipase-like"/>
</dbReference>
<dbReference type="EMBL" id="MTKT01001633">
    <property type="protein sequence ID" value="OWM84323.1"/>
    <property type="molecule type" value="Genomic_DNA"/>
</dbReference>
<keyword evidence="3" id="KW-0964">Secreted</keyword>
<organism evidence="9 11">
    <name type="scientific">Punica granatum</name>
    <name type="common">Pomegranate</name>
    <dbReference type="NCBI Taxonomy" id="22663"/>
    <lineage>
        <taxon>Eukaryota</taxon>
        <taxon>Viridiplantae</taxon>
        <taxon>Streptophyta</taxon>
        <taxon>Embryophyta</taxon>
        <taxon>Tracheophyta</taxon>
        <taxon>Spermatophyta</taxon>
        <taxon>Magnoliopsida</taxon>
        <taxon>eudicotyledons</taxon>
        <taxon>Gunneridae</taxon>
        <taxon>Pentapetalae</taxon>
        <taxon>rosids</taxon>
        <taxon>malvids</taxon>
        <taxon>Myrtales</taxon>
        <taxon>Lythraceae</taxon>
        <taxon>Punica</taxon>
    </lineage>
</organism>
<evidence type="ECO:0000256" key="6">
    <source>
        <dbReference type="ARBA" id="ARBA00022963"/>
    </source>
</evidence>
<evidence type="ECO:0000313" key="9">
    <source>
        <dbReference type="EMBL" id="OWM84323.1"/>
    </source>
</evidence>
<evidence type="ECO:0000256" key="7">
    <source>
        <dbReference type="ARBA" id="ARBA00023098"/>
    </source>
</evidence>
<keyword evidence="5" id="KW-0378">Hydrolase</keyword>
<comment type="similarity">
    <text evidence="2">Belongs to the 'GDSL' lipolytic enzyme family.</text>
</comment>
<dbReference type="InterPro" id="IPR036514">
    <property type="entry name" value="SGNH_hydro_sf"/>
</dbReference>
<dbReference type="GO" id="GO:0005576">
    <property type="term" value="C:extracellular region"/>
    <property type="evidence" value="ECO:0007669"/>
    <property type="project" value="UniProtKB-SubCell"/>
</dbReference>
<dbReference type="AlphaFoldDB" id="A0A218XHB6"/>
<feature type="signal peptide" evidence="8">
    <location>
        <begin position="1"/>
        <end position="26"/>
    </location>
</feature>
<evidence type="ECO:0000256" key="8">
    <source>
        <dbReference type="SAM" id="SignalP"/>
    </source>
</evidence>
<evidence type="ECO:0000256" key="3">
    <source>
        <dbReference type="ARBA" id="ARBA00022525"/>
    </source>
</evidence>
<dbReference type="InterPro" id="IPR051238">
    <property type="entry name" value="GDSL_esterase/lipase"/>
</dbReference>
<dbReference type="PANTHER" id="PTHR45650">
    <property type="entry name" value="GDSL-LIKE LIPASE/ACYLHYDROLASE-RELATED"/>
    <property type="match status" value="1"/>
</dbReference>
<reference evidence="11" key="1">
    <citation type="journal article" date="2017" name="Plant J.">
        <title>The pomegranate (Punica granatum L.) genome and the genomics of punicalagin biosynthesis.</title>
        <authorList>
            <person name="Qin G."/>
            <person name="Xu C."/>
            <person name="Ming R."/>
            <person name="Tang H."/>
            <person name="Guyot R."/>
            <person name="Kramer E.M."/>
            <person name="Hu Y."/>
            <person name="Yi X."/>
            <person name="Qi Y."/>
            <person name="Xu X."/>
            <person name="Gao Z."/>
            <person name="Pan H."/>
            <person name="Jian J."/>
            <person name="Tian Y."/>
            <person name="Yue Z."/>
            <person name="Xu Y."/>
        </authorList>
    </citation>
    <scope>NUCLEOTIDE SEQUENCE [LARGE SCALE GENOMIC DNA]</scope>
    <source>
        <strain evidence="11">cv. Dabenzi</strain>
    </source>
</reference>
<name>A0A218XHB6_PUNGR</name>
<comment type="subcellular location">
    <subcellularLocation>
        <location evidence="1">Secreted</location>
    </subcellularLocation>
</comment>
<dbReference type="PANTHER" id="PTHR45650:SF9">
    <property type="entry name" value="SGNH HYDROLASE-TYPE ESTERASE DOMAIN-CONTAINING PROTEIN"/>
    <property type="match status" value="1"/>
</dbReference>
<sequence length="365" mass="40242">MAFDDALRIILSFFLFTKYLQNSVQGEPQVPCYFIFGDSFADSGNNNNLDVDLRANYSPYGVDFPKGPTGRYTNGRTVADIIGQLLGFIDFIPPFANLTGKDILKGVNYASGGSGIRDETGKELGDVVSLNEQLGNHFTVLSKISAILNSESASRDYLQKCIYIVIIGTNDYLNNYFSYQNKNDYFGPSFYQTSTMYTPQQYANVLVKQYSKQLKRLRSYGARKVAIFGVGLIGQLPTIVRTFGNNSSMIDAAAQLFSRKLLPLVTSLNKKFTNAKFTYINTTGIVTTSAPLLAHLNTKDSCCKLRSDGSCIEGSTPCLLRTHYAFFDGFHPTEAVNVASAGKAYNKLSPLHASPYDICQLAQLP</sequence>
<dbReference type="Pfam" id="PF00657">
    <property type="entry name" value="Lipase_GDSL"/>
    <property type="match status" value="1"/>
</dbReference>
<evidence type="ECO:0000256" key="2">
    <source>
        <dbReference type="ARBA" id="ARBA00008668"/>
    </source>
</evidence>
<dbReference type="STRING" id="22663.A0A218XHB6"/>
<dbReference type="SUPFAM" id="SSF52266">
    <property type="entry name" value="SGNH hydrolase"/>
    <property type="match status" value="1"/>
</dbReference>
<evidence type="ECO:0000256" key="5">
    <source>
        <dbReference type="ARBA" id="ARBA00022801"/>
    </source>
</evidence>
<dbReference type="InterPro" id="IPR001087">
    <property type="entry name" value="GDSL"/>
</dbReference>
<protein>
    <submittedName>
        <fullName evidence="9">Uncharacterized protein</fullName>
    </submittedName>
</protein>
<dbReference type="EMBL" id="PGOL01001850">
    <property type="protein sequence ID" value="PKI53566.1"/>
    <property type="molecule type" value="Genomic_DNA"/>
</dbReference>
<dbReference type="GeneID" id="116197671"/>
<accession>A0A218XHB6</accession>
<dbReference type="CDD" id="cd01837">
    <property type="entry name" value="SGNH_plant_lipase_like"/>
    <property type="match status" value="1"/>
</dbReference>
<dbReference type="OrthoDB" id="1683520at2759"/>
<keyword evidence="12" id="KW-1185">Reference proteome</keyword>
<dbReference type="Proteomes" id="UP000197138">
    <property type="component" value="Unassembled WGS sequence"/>
</dbReference>
<evidence type="ECO:0000313" key="11">
    <source>
        <dbReference type="Proteomes" id="UP000197138"/>
    </source>
</evidence>
<reference evidence="9" key="2">
    <citation type="submission" date="2017-06" db="EMBL/GenBank/DDBJ databases">
        <title>The pomegranate genome and the genomics of punicalagin biosynthesis.</title>
        <authorList>
            <person name="Xu C."/>
        </authorList>
    </citation>
    <scope>NUCLEOTIDE SEQUENCE [LARGE SCALE GENOMIC DNA]</scope>
    <source>
        <tissue evidence="9">Fresh leaf</tissue>
    </source>
</reference>
<evidence type="ECO:0000313" key="10">
    <source>
        <dbReference type="EMBL" id="PKI53566.1"/>
    </source>
</evidence>
<gene>
    <name evidence="9" type="ORF">CDL15_Pgr027092</name>
    <name evidence="10" type="ORF">CRG98_026016</name>
</gene>
<keyword evidence="7" id="KW-0443">Lipid metabolism</keyword>
<dbReference type="GO" id="GO:0016042">
    <property type="term" value="P:lipid catabolic process"/>
    <property type="evidence" value="ECO:0007669"/>
    <property type="project" value="UniProtKB-KW"/>
</dbReference>
<keyword evidence="6" id="KW-0442">Lipid degradation</keyword>
<proteinExistence type="inferred from homology"/>
<keyword evidence="4 8" id="KW-0732">Signal</keyword>
<dbReference type="Proteomes" id="UP000233551">
    <property type="component" value="Unassembled WGS sequence"/>
</dbReference>
<dbReference type="GO" id="GO:0016788">
    <property type="term" value="F:hydrolase activity, acting on ester bonds"/>
    <property type="evidence" value="ECO:0007669"/>
    <property type="project" value="InterPro"/>
</dbReference>
<evidence type="ECO:0000313" key="12">
    <source>
        <dbReference type="Proteomes" id="UP000233551"/>
    </source>
</evidence>